<evidence type="ECO:0000313" key="2">
    <source>
        <dbReference type="Proteomes" id="UP000176751"/>
    </source>
</evidence>
<proteinExistence type="predicted"/>
<dbReference type="STRING" id="1797737.A2196_03625"/>
<comment type="caution">
    <text evidence="1">The sequence shown here is derived from an EMBL/GenBank/DDBJ whole genome shotgun (WGS) entry which is preliminary data.</text>
</comment>
<organism evidence="1 2">
    <name type="scientific">Candidatus Curtissbacteria bacterium RIFOXYA1_FULL_41_14</name>
    <dbReference type="NCBI Taxonomy" id="1797737"/>
    <lineage>
        <taxon>Bacteria</taxon>
        <taxon>Candidatus Curtissiibacteriota</taxon>
    </lineage>
</organism>
<evidence type="ECO:0000313" key="1">
    <source>
        <dbReference type="EMBL" id="OGE02922.1"/>
    </source>
</evidence>
<dbReference type="Gene3D" id="3.40.50.40">
    <property type="match status" value="1"/>
</dbReference>
<dbReference type="AlphaFoldDB" id="A0A1F5HFU5"/>
<dbReference type="Proteomes" id="UP000176751">
    <property type="component" value="Unassembled WGS sequence"/>
</dbReference>
<evidence type="ECO:0008006" key="3">
    <source>
        <dbReference type="Google" id="ProtNLM"/>
    </source>
</evidence>
<dbReference type="InterPro" id="IPR036152">
    <property type="entry name" value="Asp/glu_Ase-like_sf"/>
</dbReference>
<reference evidence="1 2" key="1">
    <citation type="journal article" date="2016" name="Nat. Commun.">
        <title>Thousands of microbial genomes shed light on interconnected biogeochemical processes in an aquifer system.</title>
        <authorList>
            <person name="Anantharaman K."/>
            <person name="Brown C.T."/>
            <person name="Hug L.A."/>
            <person name="Sharon I."/>
            <person name="Castelle C.J."/>
            <person name="Probst A.J."/>
            <person name="Thomas B.C."/>
            <person name="Singh A."/>
            <person name="Wilkins M.J."/>
            <person name="Karaoz U."/>
            <person name="Brodie E.L."/>
            <person name="Williams K.H."/>
            <person name="Hubbard S.S."/>
            <person name="Banfield J.F."/>
        </authorList>
    </citation>
    <scope>NUCLEOTIDE SEQUENCE [LARGE SCALE GENOMIC DNA]</scope>
</reference>
<name>A0A1F5HFU5_9BACT</name>
<dbReference type="EMBL" id="MFCA01000007">
    <property type="protein sequence ID" value="OGE02922.1"/>
    <property type="molecule type" value="Genomic_DNA"/>
</dbReference>
<dbReference type="InterPro" id="IPR027473">
    <property type="entry name" value="L-asparaginase_C"/>
</dbReference>
<sequence length="152" mass="16020">MVSGEEGAPKEILPLNDVAVINVEPGLANPKSARAIFDLCLQNNPKALVLSTYASGALPDAFTPLISEFSKRDTPVFVVAGNYGSDHGIQTIDYRTQVGPIKAGATLLRDVNVKHLPDVAQAVQSAINQGLTGEALKQAIVEKFGTPVEVAK</sequence>
<accession>A0A1F5HFU5</accession>
<dbReference type="SUPFAM" id="SSF53774">
    <property type="entry name" value="Glutaminase/Asparaginase"/>
    <property type="match status" value="1"/>
</dbReference>
<gene>
    <name evidence="1" type="ORF">A2196_03625</name>
</gene>
<protein>
    <recommendedName>
        <fullName evidence="3">L-asparaginase N-terminal domain-containing protein</fullName>
    </recommendedName>
</protein>